<proteinExistence type="predicted"/>
<evidence type="ECO:0008006" key="3">
    <source>
        <dbReference type="Google" id="ProtNLM"/>
    </source>
</evidence>
<dbReference type="RefSeq" id="WP_126546537.1">
    <property type="nucleotide sequence ID" value="NZ_RXRX01000030.1"/>
</dbReference>
<name>A0ABY0AN58_9ENTR</name>
<dbReference type="Proteomes" id="UP000278241">
    <property type="component" value="Unassembled WGS sequence"/>
</dbReference>
<accession>A0ABY0AN58</accession>
<organism evidence="1 2">
    <name type="scientific">Enterobacter quasimori</name>
    <dbReference type="NCBI Taxonomy" id="2838947"/>
    <lineage>
        <taxon>Bacteria</taxon>
        <taxon>Pseudomonadati</taxon>
        <taxon>Pseudomonadota</taxon>
        <taxon>Gammaproteobacteria</taxon>
        <taxon>Enterobacterales</taxon>
        <taxon>Enterobacteriaceae</taxon>
        <taxon>Enterobacter</taxon>
    </lineage>
</organism>
<reference evidence="1 2" key="1">
    <citation type="submission" date="2018-12" db="EMBL/GenBank/DDBJ databases">
        <title>The Batch Genome Submission of Enterobacter spp. strains.</title>
        <authorList>
            <person name="Wei L."/>
            <person name="Wu W."/>
            <person name="Lin J."/>
            <person name="Zhang X."/>
            <person name="Feng Y."/>
            <person name="Zong Z."/>
        </authorList>
    </citation>
    <scope>NUCLEOTIDE SEQUENCE [LARGE SCALE GENOMIC DNA]</scope>
    <source>
        <strain evidence="1 2">WCHEM090044</strain>
    </source>
</reference>
<protein>
    <recommendedName>
        <fullName evidence="3">Pilus assembly protein</fullName>
    </recommendedName>
</protein>
<gene>
    <name evidence="1" type="ORF">EKN94_22770</name>
</gene>
<comment type="caution">
    <text evidence="1">The sequence shown here is derived from an EMBL/GenBank/DDBJ whole genome shotgun (WGS) entry which is preliminary data.</text>
</comment>
<sequence length="313" mass="34928">MKKLLAVSVLFISLNTFGGGDINSVRYFAYFKTLSSSCILSINGLDYLSTLRGSRTISTGIDITDSLENGVKNTVGLIFFPSGSKIKTDIYTCEVKIVRSQPKEPDVVVTNFKVSFNGENGRPFNDPQGYKINDLSDTTHNPIIKGISNRIIFAGDTKPEDWLTATRNIPVSGIPIWQWTKALPQINDLALRNRMIDAYKDLINDLIVGDLTTVKKKYAIALDEYALADLTDDTDLFFDSIGIVNAVKKGKINPNPNWDEYTLLTYQNGRVFCLGVNSVNRNSPLEFFNAAGKRIFSWNPFFAVIDNEIVLVR</sequence>
<evidence type="ECO:0000313" key="1">
    <source>
        <dbReference type="EMBL" id="RTN17120.1"/>
    </source>
</evidence>
<evidence type="ECO:0000313" key="2">
    <source>
        <dbReference type="Proteomes" id="UP000278241"/>
    </source>
</evidence>
<dbReference type="EMBL" id="RXRX01000030">
    <property type="protein sequence ID" value="RTN17120.1"/>
    <property type="molecule type" value="Genomic_DNA"/>
</dbReference>
<keyword evidence="2" id="KW-1185">Reference proteome</keyword>